<keyword evidence="5" id="KW-0808">Transferase</keyword>
<keyword evidence="7 13" id="KW-0418">Kinase</keyword>
<dbReference type="SMART" id="SM00387">
    <property type="entry name" value="HATPase_c"/>
    <property type="match status" value="1"/>
</dbReference>
<sequence length="520" mass="56830">MRCLTVVMAYALVLVVLLGALGRAGDALLASAFPSMEMVLEHEDALEQDDFTVLQSDAFRNCQIIIFNDGGTRLYATSEKVAGKVRASDLSLINDYDEDSFYEVFQERTEEGLRYRVLRCSYDRQDGYSKTVDAWCVLDEDLDILAGDLFADRGSLTQREFDLIKGVYDAQLTVERYDYVTVSGASRTLVLLAPMVSDVRYQQALDDAGRITLLGIPVMLVATGIAVWLLMRLVRRAARPLDAAIDAYRRGEGDAATSSQVPSELARTYDNFVDLMDQLAEARLERQRIIADVSHDLKTPLTVIRGYAQAFCEGRVPAEKAEDYHRAMYERASAAGDLIDTLFSYATMEHPDYEPHLVPADVCSLVRSVADDAAPAVEQAGCTLEVAAAGELRALVDDQLFRRMLVNLIDNAWSHNEPGIRIRVACEQGEGGHVEVTVADTGQGFSPELAARAFEPFVTENTARAAGGGTGLGLSIARRAVELMGGCIRLDDGPASPWSTVLVITLPLHAKEEKGSPAAS</sequence>
<dbReference type="SMART" id="SM00388">
    <property type="entry name" value="HisKA"/>
    <property type="match status" value="1"/>
</dbReference>
<comment type="caution">
    <text evidence="13">The sequence shown here is derived from an EMBL/GenBank/DDBJ whole genome shotgun (WGS) entry which is preliminary data.</text>
</comment>
<dbReference type="CDD" id="cd00075">
    <property type="entry name" value="HATPase"/>
    <property type="match status" value="1"/>
</dbReference>
<comment type="subcellular location">
    <subcellularLocation>
        <location evidence="2">Cell membrane</location>
    </subcellularLocation>
</comment>
<proteinExistence type="predicted"/>
<accession>A0ABT7V823</accession>
<evidence type="ECO:0000256" key="9">
    <source>
        <dbReference type="ARBA" id="ARBA00023012"/>
    </source>
</evidence>
<reference evidence="13 14" key="2">
    <citation type="submission" date="2023-06" db="EMBL/GenBank/DDBJ databases">
        <authorList>
            <person name="Zeman M."/>
            <person name="Kubasova T."/>
            <person name="Jahodarova E."/>
            <person name="Nykrynova M."/>
            <person name="Rychlik I."/>
        </authorList>
    </citation>
    <scope>NUCLEOTIDE SEQUENCE [LARGE SCALE GENOMIC DNA]</scope>
    <source>
        <strain evidence="13 14">154_Feed</strain>
    </source>
</reference>
<reference evidence="14" key="1">
    <citation type="submission" date="2023-06" db="EMBL/GenBank/DDBJ databases">
        <title>Identification and characterization of horizontal gene transfer across gut microbiota members of farm animals based on homology search.</title>
        <authorList>
            <person name="Zeman M."/>
            <person name="Kubasova T."/>
            <person name="Jahodarova E."/>
            <person name="Nykrynova M."/>
            <person name="Rychlik I."/>
        </authorList>
    </citation>
    <scope>NUCLEOTIDE SEQUENCE [LARGE SCALE GENOMIC DNA]</scope>
    <source>
        <strain evidence="14">154_Feed</strain>
    </source>
</reference>
<keyword evidence="14" id="KW-1185">Reference proteome</keyword>
<dbReference type="PROSITE" id="PS50109">
    <property type="entry name" value="HIS_KIN"/>
    <property type="match status" value="1"/>
</dbReference>
<dbReference type="Gene3D" id="3.30.565.10">
    <property type="entry name" value="Histidine kinase-like ATPase, C-terminal domain"/>
    <property type="match status" value="1"/>
</dbReference>
<evidence type="ECO:0000256" key="3">
    <source>
        <dbReference type="ARBA" id="ARBA00012438"/>
    </source>
</evidence>
<dbReference type="Proteomes" id="UP001529421">
    <property type="component" value="Unassembled WGS sequence"/>
</dbReference>
<evidence type="ECO:0000256" key="11">
    <source>
        <dbReference type="SAM" id="Phobius"/>
    </source>
</evidence>
<dbReference type="InterPro" id="IPR005467">
    <property type="entry name" value="His_kinase_dom"/>
</dbReference>
<evidence type="ECO:0000256" key="10">
    <source>
        <dbReference type="ARBA" id="ARBA00023136"/>
    </source>
</evidence>
<keyword evidence="9" id="KW-0902">Two-component regulatory system</keyword>
<dbReference type="RefSeq" id="WP_289544557.1">
    <property type="nucleotide sequence ID" value="NZ_JAUDDZ010000003.1"/>
</dbReference>
<dbReference type="SUPFAM" id="SSF55874">
    <property type="entry name" value="ATPase domain of HSP90 chaperone/DNA topoisomerase II/histidine kinase"/>
    <property type="match status" value="1"/>
</dbReference>
<dbReference type="InterPro" id="IPR050428">
    <property type="entry name" value="TCS_sensor_his_kinase"/>
</dbReference>
<feature type="domain" description="Histidine kinase" evidence="12">
    <location>
        <begin position="292"/>
        <end position="510"/>
    </location>
</feature>
<dbReference type="EMBL" id="JAUDDZ010000003">
    <property type="protein sequence ID" value="MDM8274534.1"/>
    <property type="molecule type" value="Genomic_DNA"/>
</dbReference>
<evidence type="ECO:0000313" key="13">
    <source>
        <dbReference type="EMBL" id="MDM8274534.1"/>
    </source>
</evidence>
<evidence type="ECO:0000259" key="12">
    <source>
        <dbReference type="PROSITE" id="PS50109"/>
    </source>
</evidence>
<name>A0ABT7V823_9ACTN</name>
<organism evidence="13 14">
    <name type="scientific">Enorma phocaeensis</name>
    <dbReference type="NCBI Taxonomy" id="1871019"/>
    <lineage>
        <taxon>Bacteria</taxon>
        <taxon>Bacillati</taxon>
        <taxon>Actinomycetota</taxon>
        <taxon>Coriobacteriia</taxon>
        <taxon>Coriobacteriales</taxon>
        <taxon>Coriobacteriaceae</taxon>
        <taxon>Enorma</taxon>
    </lineage>
</organism>
<comment type="catalytic activity">
    <reaction evidence="1">
        <text>ATP + protein L-histidine = ADP + protein N-phospho-L-histidine.</text>
        <dbReference type="EC" id="2.7.13.3"/>
    </reaction>
</comment>
<evidence type="ECO:0000256" key="7">
    <source>
        <dbReference type="ARBA" id="ARBA00022777"/>
    </source>
</evidence>
<dbReference type="Pfam" id="PF02518">
    <property type="entry name" value="HATPase_c"/>
    <property type="match status" value="1"/>
</dbReference>
<evidence type="ECO:0000256" key="8">
    <source>
        <dbReference type="ARBA" id="ARBA00022989"/>
    </source>
</evidence>
<dbReference type="PANTHER" id="PTHR45436">
    <property type="entry name" value="SENSOR HISTIDINE KINASE YKOH"/>
    <property type="match status" value="1"/>
</dbReference>
<dbReference type="InterPro" id="IPR036097">
    <property type="entry name" value="HisK_dim/P_sf"/>
</dbReference>
<keyword evidence="4" id="KW-0597">Phosphoprotein</keyword>
<evidence type="ECO:0000256" key="5">
    <source>
        <dbReference type="ARBA" id="ARBA00022679"/>
    </source>
</evidence>
<dbReference type="InterPro" id="IPR004358">
    <property type="entry name" value="Sig_transdc_His_kin-like_C"/>
</dbReference>
<dbReference type="CDD" id="cd00082">
    <property type="entry name" value="HisKA"/>
    <property type="match status" value="1"/>
</dbReference>
<dbReference type="PRINTS" id="PR00344">
    <property type="entry name" value="BCTRLSENSOR"/>
</dbReference>
<keyword evidence="6 11" id="KW-0812">Transmembrane</keyword>
<gene>
    <name evidence="13" type="ORF">QUW28_03305</name>
</gene>
<evidence type="ECO:0000256" key="2">
    <source>
        <dbReference type="ARBA" id="ARBA00004236"/>
    </source>
</evidence>
<protein>
    <recommendedName>
        <fullName evidence="3">histidine kinase</fullName>
        <ecNumber evidence="3">2.7.13.3</ecNumber>
    </recommendedName>
</protein>
<evidence type="ECO:0000313" key="14">
    <source>
        <dbReference type="Proteomes" id="UP001529421"/>
    </source>
</evidence>
<keyword evidence="10 11" id="KW-0472">Membrane</keyword>
<evidence type="ECO:0000256" key="6">
    <source>
        <dbReference type="ARBA" id="ARBA00022692"/>
    </source>
</evidence>
<dbReference type="InterPro" id="IPR036890">
    <property type="entry name" value="HATPase_C_sf"/>
</dbReference>
<dbReference type="InterPro" id="IPR003661">
    <property type="entry name" value="HisK_dim/P_dom"/>
</dbReference>
<dbReference type="EC" id="2.7.13.3" evidence="3"/>
<dbReference type="SUPFAM" id="SSF47384">
    <property type="entry name" value="Homodimeric domain of signal transducing histidine kinase"/>
    <property type="match status" value="1"/>
</dbReference>
<dbReference type="PANTHER" id="PTHR45436:SF5">
    <property type="entry name" value="SENSOR HISTIDINE KINASE TRCS"/>
    <property type="match status" value="1"/>
</dbReference>
<evidence type="ECO:0000256" key="1">
    <source>
        <dbReference type="ARBA" id="ARBA00000085"/>
    </source>
</evidence>
<evidence type="ECO:0000256" key="4">
    <source>
        <dbReference type="ARBA" id="ARBA00022553"/>
    </source>
</evidence>
<dbReference type="InterPro" id="IPR003594">
    <property type="entry name" value="HATPase_dom"/>
</dbReference>
<dbReference type="GO" id="GO:0016301">
    <property type="term" value="F:kinase activity"/>
    <property type="evidence" value="ECO:0007669"/>
    <property type="project" value="UniProtKB-KW"/>
</dbReference>
<keyword evidence="8 11" id="KW-1133">Transmembrane helix</keyword>
<feature type="transmembrane region" description="Helical" evidence="11">
    <location>
        <begin position="211"/>
        <end position="231"/>
    </location>
</feature>
<dbReference type="Gene3D" id="1.10.287.130">
    <property type="match status" value="1"/>
</dbReference>
<dbReference type="Pfam" id="PF00512">
    <property type="entry name" value="HisKA"/>
    <property type="match status" value="1"/>
</dbReference>